<sequence length="100" mass="10732">MQIALAYGCYQTLGGFFCHQVAITNAVTKLFQFEDRAPFHLPVPSSVNGKSPNMVAARSKEGSSYTPSAAVDMKVGEKQGAESPDESDLEVIMSSQPFSV</sequence>
<comment type="caution">
    <text evidence="2">The sequence shown here is derived from an EMBL/GenBank/DDBJ whole genome shotgun (WGS) entry which is preliminary data.</text>
</comment>
<evidence type="ECO:0000313" key="3">
    <source>
        <dbReference type="Proteomes" id="UP001605036"/>
    </source>
</evidence>
<gene>
    <name evidence="2" type="ORF">R1flu_027615</name>
</gene>
<protein>
    <submittedName>
        <fullName evidence="2">Uncharacterized protein</fullName>
    </submittedName>
</protein>
<accession>A0ABD1XJC7</accession>
<evidence type="ECO:0000256" key="1">
    <source>
        <dbReference type="SAM" id="MobiDB-lite"/>
    </source>
</evidence>
<reference evidence="2 3" key="1">
    <citation type="submission" date="2024-09" db="EMBL/GenBank/DDBJ databases">
        <title>Chromosome-scale assembly of Riccia fluitans.</title>
        <authorList>
            <person name="Paukszto L."/>
            <person name="Sawicki J."/>
            <person name="Karawczyk K."/>
            <person name="Piernik-Szablinska J."/>
            <person name="Szczecinska M."/>
            <person name="Mazdziarz M."/>
        </authorList>
    </citation>
    <scope>NUCLEOTIDE SEQUENCE [LARGE SCALE GENOMIC DNA]</scope>
    <source>
        <strain evidence="2">Rf_01</strain>
        <tissue evidence="2">Aerial parts of the thallus</tissue>
    </source>
</reference>
<dbReference type="EMBL" id="JBHFFA010000008">
    <property type="protein sequence ID" value="KAL2609042.1"/>
    <property type="molecule type" value="Genomic_DNA"/>
</dbReference>
<name>A0ABD1XJC7_9MARC</name>
<organism evidence="2 3">
    <name type="scientific">Riccia fluitans</name>
    <dbReference type="NCBI Taxonomy" id="41844"/>
    <lineage>
        <taxon>Eukaryota</taxon>
        <taxon>Viridiplantae</taxon>
        <taxon>Streptophyta</taxon>
        <taxon>Embryophyta</taxon>
        <taxon>Marchantiophyta</taxon>
        <taxon>Marchantiopsida</taxon>
        <taxon>Marchantiidae</taxon>
        <taxon>Marchantiales</taxon>
        <taxon>Ricciaceae</taxon>
        <taxon>Riccia</taxon>
    </lineage>
</organism>
<keyword evidence="3" id="KW-1185">Reference proteome</keyword>
<proteinExistence type="predicted"/>
<evidence type="ECO:0000313" key="2">
    <source>
        <dbReference type="EMBL" id="KAL2609042.1"/>
    </source>
</evidence>
<dbReference type="Proteomes" id="UP001605036">
    <property type="component" value="Unassembled WGS sequence"/>
</dbReference>
<dbReference type="AlphaFoldDB" id="A0ABD1XJC7"/>
<feature type="region of interest" description="Disordered" evidence="1">
    <location>
        <begin position="76"/>
        <end position="100"/>
    </location>
</feature>